<dbReference type="RefSeq" id="WP_016857201.1">
    <property type="nucleotide sequence ID" value="NZ_CP016303.1"/>
</dbReference>
<dbReference type="Gene3D" id="3.30.70.560">
    <property type="entry name" value="7,8-Dihydro-6-hydroxymethylpterin-pyrophosphokinase HPPK"/>
    <property type="match status" value="1"/>
</dbReference>
<dbReference type="GO" id="GO:0003848">
    <property type="term" value="F:2-amino-4-hydroxy-6-hydroxymethyldihydropteridine diphosphokinase activity"/>
    <property type="evidence" value="ECO:0007669"/>
    <property type="project" value="UniProtKB-EC"/>
</dbReference>
<comment type="pathway">
    <text evidence="1">Cofactor biosynthesis; tetrahydrofolate biosynthesis; 2-amino-4-hydroxy-6-hydroxymethyl-7,8-dihydropteridine diphosphate from 7,8-dihydroneopterin triphosphate: step 4/4.</text>
</comment>
<dbReference type="InterPro" id="IPR000550">
    <property type="entry name" value="Hppk"/>
</dbReference>
<comment type="function">
    <text evidence="10">Catalyzes the transfer of pyrophosphate from adenosine triphosphate (ATP) to 6-hydroxymethyl-7,8-dihydropterin, an enzymatic step in folate biosynthesis pathway.</text>
</comment>
<keyword evidence="8" id="KW-0067">ATP-binding</keyword>
<dbReference type="EC" id="2.7.6.3" evidence="3"/>
<evidence type="ECO:0000256" key="10">
    <source>
        <dbReference type="ARBA" id="ARBA00029409"/>
    </source>
</evidence>
<dbReference type="Proteomes" id="UP000216438">
    <property type="component" value="Chromosome"/>
</dbReference>
<dbReference type="GO" id="GO:0016301">
    <property type="term" value="F:kinase activity"/>
    <property type="evidence" value="ECO:0007669"/>
    <property type="project" value="UniProtKB-KW"/>
</dbReference>
<dbReference type="EMBL" id="CP016303">
    <property type="protein sequence ID" value="ASX26086.1"/>
    <property type="molecule type" value="Genomic_DNA"/>
</dbReference>
<dbReference type="UniPathway" id="UPA00077">
    <property type="reaction ID" value="UER00155"/>
</dbReference>
<evidence type="ECO:0000256" key="5">
    <source>
        <dbReference type="ARBA" id="ARBA00022679"/>
    </source>
</evidence>
<evidence type="ECO:0000256" key="8">
    <source>
        <dbReference type="ARBA" id="ARBA00022840"/>
    </source>
</evidence>
<dbReference type="CDD" id="cd00483">
    <property type="entry name" value="HPPK"/>
    <property type="match status" value="1"/>
</dbReference>
<evidence type="ECO:0000256" key="1">
    <source>
        <dbReference type="ARBA" id="ARBA00005051"/>
    </source>
</evidence>
<keyword evidence="7 13" id="KW-0418">Kinase</keyword>
<reference evidence="13 14" key="2">
    <citation type="submission" date="2017-09" db="EMBL/GenBank/DDBJ databases">
        <title>The genome of whitefly Bemisia tabaci, a global crop pest, provides novel insights into virus transmission, host adaptation and insecticide resistance.</title>
        <authorList>
            <person name="Kaur N."/>
            <person name="Kliot A."/>
            <person name="Pinheiro P.V."/>
            <person name="Luan J."/>
            <person name="Zheng Y."/>
            <person name="Liu W."/>
            <person name="Sun H."/>
            <person name="Yang X."/>
            <person name="Xu Y."/>
            <person name="Luo Y."/>
            <person name="Kruse A."/>
            <person name="Fisher T.W."/>
            <person name="Nelson D.R."/>
            <person name="Elimelech M."/>
            <person name="MacCoss M."/>
            <person name="Johnson R."/>
            <person name="Cohen E."/>
            <person name="Hunter W.B."/>
            <person name="Brown J.K."/>
            <person name="Jander G."/>
            <person name="Cilia M."/>
            <person name="Douglas A.E."/>
            <person name="Ghanim M."/>
            <person name="Simmons A.M."/>
            <person name="Wintermantel W.M."/>
            <person name="Ling K.-S."/>
            <person name="Fei Z."/>
        </authorList>
    </citation>
    <scope>NUCLEOTIDE SEQUENCE [LARGE SCALE GENOMIC DNA]</scope>
    <source>
        <strain evidence="13 14">MEAM1</strain>
    </source>
</reference>
<proteinExistence type="inferred from homology"/>
<protein>
    <recommendedName>
        <fullName evidence="4">2-amino-4-hydroxy-6-hydroxymethyldihydropteridine pyrophosphokinase</fullName>
        <ecNumber evidence="3">2.7.6.3</ecNumber>
    </recommendedName>
    <alternativeName>
        <fullName evidence="11">6-hydroxymethyl-7,8-dihydropterin pyrophosphokinase</fullName>
    </alternativeName>
    <alternativeName>
        <fullName evidence="12">7,8-dihydro-6-hydroxymethylpterin-pyrophosphokinase</fullName>
    </alternativeName>
</protein>
<reference evidence="14" key="1">
    <citation type="submission" date="2016-06" db="EMBL/GenBank/DDBJ databases">
        <authorList>
            <person name="Chen W."/>
            <person name="Hasegawa D.K."/>
        </authorList>
    </citation>
    <scope>NUCLEOTIDE SEQUENCE [LARGE SCALE GENOMIC DNA]</scope>
    <source>
        <strain evidence="14">MEAM1</strain>
    </source>
</reference>
<dbReference type="GO" id="GO:0005524">
    <property type="term" value="F:ATP binding"/>
    <property type="evidence" value="ECO:0007669"/>
    <property type="project" value="UniProtKB-KW"/>
</dbReference>
<evidence type="ECO:0000313" key="13">
    <source>
        <dbReference type="EMBL" id="ASX26086.1"/>
    </source>
</evidence>
<dbReference type="GO" id="GO:0046654">
    <property type="term" value="P:tetrahydrofolate biosynthetic process"/>
    <property type="evidence" value="ECO:0007669"/>
    <property type="project" value="UniProtKB-UniPathway"/>
</dbReference>
<evidence type="ECO:0000256" key="11">
    <source>
        <dbReference type="ARBA" id="ARBA00029766"/>
    </source>
</evidence>
<keyword evidence="9" id="KW-0289">Folate biosynthesis</keyword>
<dbReference type="NCBIfam" id="TIGR01498">
    <property type="entry name" value="folK"/>
    <property type="match status" value="1"/>
</dbReference>
<dbReference type="AlphaFoldDB" id="A0A249DWZ8"/>
<evidence type="ECO:0000256" key="9">
    <source>
        <dbReference type="ARBA" id="ARBA00022909"/>
    </source>
</evidence>
<comment type="similarity">
    <text evidence="2">Belongs to the HPPK family.</text>
</comment>
<accession>A0A249DWZ8</accession>
<evidence type="ECO:0000256" key="12">
    <source>
        <dbReference type="ARBA" id="ARBA00033413"/>
    </source>
</evidence>
<dbReference type="SUPFAM" id="SSF55083">
    <property type="entry name" value="6-hydroxymethyl-7,8-dihydropterin pyrophosphokinase, HPPK"/>
    <property type="match status" value="1"/>
</dbReference>
<dbReference type="PANTHER" id="PTHR43071">
    <property type="entry name" value="2-AMINO-4-HYDROXY-6-HYDROXYMETHYLDIHYDROPTERIDINE PYROPHOSPHOKINASE"/>
    <property type="match status" value="1"/>
</dbReference>
<keyword evidence="6" id="KW-0547">Nucleotide-binding</keyword>
<keyword evidence="5" id="KW-0808">Transferase</keyword>
<evidence type="ECO:0000313" key="14">
    <source>
        <dbReference type="Proteomes" id="UP000216438"/>
    </source>
</evidence>
<evidence type="ECO:0000256" key="4">
    <source>
        <dbReference type="ARBA" id="ARBA00016218"/>
    </source>
</evidence>
<evidence type="ECO:0000256" key="2">
    <source>
        <dbReference type="ARBA" id="ARBA00005810"/>
    </source>
</evidence>
<gene>
    <name evidence="13" type="ORF">BA171_02940</name>
</gene>
<dbReference type="OrthoDB" id="9808041at2"/>
<evidence type="ECO:0000256" key="3">
    <source>
        <dbReference type="ARBA" id="ARBA00013253"/>
    </source>
</evidence>
<dbReference type="GO" id="GO:0046656">
    <property type="term" value="P:folic acid biosynthetic process"/>
    <property type="evidence" value="ECO:0007669"/>
    <property type="project" value="UniProtKB-KW"/>
</dbReference>
<sequence length="170" mass="19006">MSNTRVYIGLGSNLSEPEKQIKSAITALTRLSDRPDTVKISSFYQTKPLGSQDQPNYLNAVVSLDTSLSPETLLDHTQLIELNHGRIRGKDRWRARTLDLDILLYGDQIISTPRLRVPHYGIKDRVFVLYPLSDIAPDLIFPDGESLAQCLAKLSQEDLLDICELSSGLP</sequence>
<dbReference type="Pfam" id="PF01288">
    <property type="entry name" value="HPPK"/>
    <property type="match status" value="1"/>
</dbReference>
<dbReference type="InterPro" id="IPR035907">
    <property type="entry name" value="Hppk_sf"/>
</dbReference>
<evidence type="ECO:0000256" key="7">
    <source>
        <dbReference type="ARBA" id="ARBA00022777"/>
    </source>
</evidence>
<dbReference type="PANTHER" id="PTHR43071:SF1">
    <property type="entry name" value="2-AMINO-4-HYDROXY-6-HYDROXYMETHYLDIHYDROPTERIDINE PYROPHOSPHOKINASE"/>
    <property type="match status" value="1"/>
</dbReference>
<organism evidence="13 14">
    <name type="scientific">Candidatus Hamiltonella defensa</name>
    <name type="common">Bemisia tabaci</name>
    <dbReference type="NCBI Taxonomy" id="672795"/>
    <lineage>
        <taxon>Bacteria</taxon>
        <taxon>Pseudomonadati</taxon>
        <taxon>Pseudomonadota</taxon>
        <taxon>Gammaproteobacteria</taxon>
        <taxon>Enterobacterales</taxon>
        <taxon>Enterobacteriaceae</taxon>
        <taxon>aphid secondary symbionts</taxon>
        <taxon>Candidatus Williamhamiltonella</taxon>
    </lineage>
</organism>
<evidence type="ECO:0000256" key="6">
    <source>
        <dbReference type="ARBA" id="ARBA00022741"/>
    </source>
</evidence>
<name>A0A249DWZ8_9ENTR</name>